<dbReference type="InterPro" id="IPR006674">
    <property type="entry name" value="HD_domain"/>
</dbReference>
<dbReference type="InterPro" id="IPR006675">
    <property type="entry name" value="HDIG_dom"/>
</dbReference>
<reference evidence="3" key="1">
    <citation type="submission" date="2020-05" db="EMBL/GenBank/DDBJ databases">
        <authorList>
            <person name="Chiriac C."/>
            <person name="Salcher M."/>
            <person name="Ghai R."/>
            <person name="Kavagutti S V."/>
        </authorList>
    </citation>
    <scope>NUCLEOTIDE SEQUENCE</scope>
</reference>
<evidence type="ECO:0000313" key="3">
    <source>
        <dbReference type="EMBL" id="CAB4566952.1"/>
    </source>
</evidence>
<dbReference type="PANTHER" id="PTHR45228">
    <property type="entry name" value="CYCLIC DI-GMP PHOSPHODIESTERASE TM_0186-RELATED"/>
    <property type="match status" value="1"/>
</dbReference>
<dbReference type="EMBL" id="CAEZSR010000080">
    <property type="protein sequence ID" value="CAB4566952.1"/>
    <property type="molecule type" value="Genomic_DNA"/>
</dbReference>
<dbReference type="SUPFAM" id="SSF48452">
    <property type="entry name" value="TPR-like"/>
    <property type="match status" value="1"/>
</dbReference>
<dbReference type="InterPro" id="IPR003607">
    <property type="entry name" value="HD/PDEase_dom"/>
</dbReference>
<feature type="domain" description="HD-GYP" evidence="2">
    <location>
        <begin position="197"/>
        <end position="394"/>
    </location>
</feature>
<dbReference type="AlphaFoldDB" id="A0A6J6DS66"/>
<dbReference type="Pfam" id="PF13487">
    <property type="entry name" value="HD_5"/>
    <property type="match status" value="1"/>
</dbReference>
<dbReference type="InterPro" id="IPR011990">
    <property type="entry name" value="TPR-like_helical_dom_sf"/>
</dbReference>
<dbReference type="Pfam" id="PF13424">
    <property type="entry name" value="TPR_12"/>
    <property type="match status" value="1"/>
</dbReference>
<organism evidence="3">
    <name type="scientific">freshwater metagenome</name>
    <dbReference type="NCBI Taxonomy" id="449393"/>
    <lineage>
        <taxon>unclassified sequences</taxon>
        <taxon>metagenomes</taxon>
        <taxon>ecological metagenomes</taxon>
    </lineage>
</organism>
<dbReference type="PROSITE" id="PS51832">
    <property type="entry name" value="HD_GYP"/>
    <property type="match status" value="1"/>
</dbReference>
<gene>
    <name evidence="3" type="ORF">UFOPK1493_02150</name>
</gene>
<dbReference type="SUPFAM" id="SSF109604">
    <property type="entry name" value="HD-domain/PDEase-like"/>
    <property type="match status" value="1"/>
</dbReference>
<protein>
    <submittedName>
        <fullName evidence="3">Unannotated protein</fullName>
    </submittedName>
</protein>
<dbReference type="PROSITE" id="PS51831">
    <property type="entry name" value="HD"/>
    <property type="match status" value="1"/>
</dbReference>
<name>A0A6J6DS66_9ZZZZ</name>
<feature type="domain" description="HD" evidence="1">
    <location>
        <begin position="219"/>
        <end position="343"/>
    </location>
</feature>
<dbReference type="SMART" id="SM00471">
    <property type="entry name" value="HDc"/>
    <property type="match status" value="1"/>
</dbReference>
<dbReference type="CDD" id="cd00077">
    <property type="entry name" value="HDc"/>
    <property type="match status" value="1"/>
</dbReference>
<dbReference type="Gene3D" id="1.10.3210.10">
    <property type="entry name" value="Hypothetical protein af1432"/>
    <property type="match status" value="1"/>
</dbReference>
<dbReference type="Gene3D" id="1.25.40.10">
    <property type="entry name" value="Tetratricopeptide repeat domain"/>
    <property type="match status" value="1"/>
</dbReference>
<dbReference type="NCBIfam" id="TIGR00277">
    <property type="entry name" value="HDIG"/>
    <property type="match status" value="1"/>
</dbReference>
<dbReference type="InterPro" id="IPR052020">
    <property type="entry name" value="Cyclic_di-GMP/3'3'-cGAMP_PDE"/>
</dbReference>
<evidence type="ECO:0000259" key="2">
    <source>
        <dbReference type="PROSITE" id="PS51832"/>
    </source>
</evidence>
<evidence type="ECO:0000259" key="1">
    <source>
        <dbReference type="PROSITE" id="PS51831"/>
    </source>
</evidence>
<proteinExistence type="predicted"/>
<sequence length="398" mass="43667">MAEVRAGRNEHLLAISLASEALDIAREHAPEYAPDLLALLASSYCELRMLGEADGCIDEAEQILLDKITDIDRSQTSYTLAVARGKASVVRGDLERAVTHYERALAIAKESNALPRLLSAYTELASICKRLGRFEEALAHQEERFRTHEALFSEGTDLRIKTLQIAHDTEAARQQAEILRLRTGELEALVRGRTFDLEEYQLEAFQRLAVLAEFRDTDTGEHTVRVGDLSAAIAAELGQHEEFVTQLRLAGRLHDIGKVAVPDSILLKPGPLTPDEFDVMKTHTTIGAEILSGSSSPLIQLAAEVALTHHERWDGTGYPSGLAGEGIPISGRIVTVADVYDALTSHRTYKHAWSPLEAIQYIVGARGAQFEPRIVDAFVAVASHMHPELSSQLRSLAS</sequence>
<accession>A0A6J6DS66</accession>
<dbReference type="InterPro" id="IPR037522">
    <property type="entry name" value="HD_GYP_dom"/>
</dbReference>